<protein>
    <submittedName>
        <fullName evidence="1">Uncharacterized protein</fullName>
    </submittedName>
</protein>
<dbReference type="Proteomes" id="UP001159405">
    <property type="component" value="Unassembled WGS sequence"/>
</dbReference>
<accession>A0ABN8PDY7</accession>
<name>A0ABN8PDY7_9CNID</name>
<dbReference type="EMBL" id="CALNXK010000066">
    <property type="protein sequence ID" value="CAH3141380.1"/>
    <property type="molecule type" value="Genomic_DNA"/>
</dbReference>
<evidence type="ECO:0000313" key="2">
    <source>
        <dbReference type="Proteomes" id="UP001159405"/>
    </source>
</evidence>
<feature type="non-terminal residue" evidence="1">
    <location>
        <position position="1"/>
    </location>
</feature>
<keyword evidence="2" id="KW-1185">Reference proteome</keyword>
<sequence length="206" mass="23430">LRDFLKDVNPGFNSFLKLVATLRELLENFLSQMPSRNDMPTALEFAYLFAPTIRESLKKLTDIGFVYYTSLHSYCEVPDEMKLPFRDLPSLSVPSSVEMAKDGQRLMRDWRDSFGKQVRQLTVQNQSTKDNVGTLPLFAYITPDQPPRPLDFSTTDDLTARETVVTAIEQQAVRGAILFEANSVVVVKYDHIRGYPNRGPFFVGIV</sequence>
<proteinExistence type="predicted"/>
<reference evidence="1 2" key="1">
    <citation type="submission" date="2022-05" db="EMBL/GenBank/DDBJ databases">
        <authorList>
            <consortium name="Genoscope - CEA"/>
            <person name="William W."/>
        </authorList>
    </citation>
    <scope>NUCLEOTIDE SEQUENCE [LARGE SCALE GENOMIC DNA]</scope>
</reference>
<comment type="caution">
    <text evidence="1">The sequence shown here is derived from an EMBL/GenBank/DDBJ whole genome shotgun (WGS) entry which is preliminary data.</text>
</comment>
<organism evidence="1 2">
    <name type="scientific">Porites lobata</name>
    <dbReference type="NCBI Taxonomy" id="104759"/>
    <lineage>
        <taxon>Eukaryota</taxon>
        <taxon>Metazoa</taxon>
        <taxon>Cnidaria</taxon>
        <taxon>Anthozoa</taxon>
        <taxon>Hexacorallia</taxon>
        <taxon>Scleractinia</taxon>
        <taxon>Fungiina</taxon>
        <taxon>Poritidae</taxon>
        <taxon>Porites</taxon>
    </lineage>
</organism>
<gene>
    <name evidence="1" type="ORF">PLOB_00041791</name>
</gene>
<evidence type="ECO:0000313" key="1">
    <source>
        <dbReference type="EMBL" id="CAH3141380.1"/>
    </source>
</evidence>
<feature type="non-terminal residue" evidence="1">
    <location>
        <position position="206"/>
    </location>
</feature>